<dbReference type="GO" id="GO:0046872">
    <property type="term" value="F:metal ion binding"/>
    <property type="evidence" value="ECO:0007669"/>
    <property type="project" value="UniProtKB-KW"/>
</dbReference>
<dbReference type="InterPro" id="IPR007197">
    <property type="entry name" value="rSAM"/>
</dbReference>
<dbReference type="PANTHER" id="PTHR43020:SF2">
    <property type="entry name" value="MITOCHONDRIAL TRNA METHYLTHIOTRANSFERASE CDK5RAP1"/>
    <property type="match status" value="1"/>
</dbReference>
<keyword evidence="5 11" id="KW-0949">S-adenosyl-L-methionine</keyword>
<feature type="binding site" evidence="11">
    <location>
        <position position="86"/>
    </location>
    <ligand>
        <name>[4Fe-4S] cluster</name>
        <dbReference type="ChEBI" id="CHEBI:49883"/>
        <label>1</label>
    </ligand>
</feature>
<evidence type="ECO:0000256" key="2">
    <source>
        <dbReference type="ARBA" id="ARBA00022485"/>
    </source>
</evidence>
<dbReference type="SUPFAM" id="SSF102114">
    <property type="entry name" value="Radical SAM enzymes"/>
    <property type="match status" value="1"/>
</dbReference>
<evidence type="ECO:0000313" key="15">
    <source>
        <dbReference type="EMBL" id="HIU23187.1"/>
    </source>
</evidence>
<evidence type="ECO:0000256" key="7">
    <source>
        <dbReference type="ARBA" id="ARBA00022723"/>
    </source>
</evidence>
<evidence type="ECO:0000259" key="12">
    <source>
        <dbReference type="PROSITE" id="PS50926"/>
    </source>
</evidence>
<dbReference type="NCBIfam" id="TIGR01574">
    <property type="entry name" value="miaB-methiolase"/>
    <property type="match status" value="1"/>
</dbReference>
<comment type="subunit">
    <text evidence="11">Monomer.</text>
</comment>
<evidence type="ECO:0000256" key="6">
    <source>
        <dbReference type="ARBA" id="ARBA00022694"/>
    </source>
</evidence>
<organism evidence="15 16">
    <name type="scientific">Candidatus Fimihabitans intestinipullorum</name>
    <dbReference type="NCBI Taxonomy" id="2840820"/>
    <lineage>
        <taxon>Bacteria</taxon>
        <taxon>Bacillati</taxon>
        <taxon>Mycoplasmatota</taxon>
        <taxon>Mycoplasmatota incertae sedis</taxon>
        <taxon>Candidatus Fimihabitans</taxon>
    </lineage>
</organism>
<dbReference type="FunFam" id="3.40.50.12160:FF:000006">
    <property type="entry name" value="tRNA-2-methylthio-N(6)-dimethylallyladenosine synthase"/>
    <property type="match status" value="1"/>
</dbReference>
<evidence type="ECO:0000256" key="9">
    <source>
        <dbReference type="ARBA" id="ARBA00023014"/>
    </source>
</evidence>
<dbReference type="Pfam" id="PF01938">
    <property type="entry name" value="TRAM"/>
    <property type="match status" value="1"/>
</dbReference>
<evidence type="ECO:0000256" key="8">
    <source>
        <dbReference type="ARBA" id="ARBA00023004"/>
    </source>
</evidence>
<dbReference type="SFLD" id="SFLDG01082">
    <property type="entry name" value="B12-binding_domain_containing"/>
    <property type="match status" value="1"/>
</dbReference>
<dbReference type="PROSITE" id="PS50926">
    <property type="entry name" value="TRAM"/>
    <property type="match status" value="1"/>
</dbReference>
<dbReference type="SFLD" id="SFLDF00273">
    <property type="entry name" value="(dimethylallyl)adenosine_tRNA"/>
    <property type="match status" value="1"/>
</dbReference>
<dbReference type="Pfam" id="PF00919">
    <property type="entry name" value="UPF0004"/>
    <property type="match status" value="1"/>
</dbReference>
<dbReference type="PANTHER" id="PTHR43020">
    <property type="entry name" value="CDK5 REGULATORY SUBUNIT-ASSOCIATED PROTEIN 1"/>
    <property type="match status" value="1"/>
</dbReference>
<comment type="catalytic activity">
    <reaction evidence="11">
        <text>N(6)-dimethylallyladenosine(37) in tRNA + (sulfur carrier)-SH + AH2 + 2 S-adenosyl-L-methionine = 2-methylsulfanyl-N(6)-dimethylallyladenosine(37) in tRNA + (sulfur carrier)-H + 5'-deoxyadenosine + L-methionine + A + S-adenosyl-L-homocysteine + 2 H(+)</text>
        <dbReference type="Rhea" id="RHEA:37067"/>
        <dbReference type="Rhea" id="RHEA-COMP:10375"/>
        <dbReference type="Rhea" id="RHEA-COMP:10376"/>
        <dbReference type="Rhea" id="RHEA-COMP:14737"/>
        <dbReference type="Rhea" id="RHEA-COMP:14739"/>
        <dbReference type="ChEBI" id="CHEBI:13193"/>
        <dbReference type="ChEBI" id="CHEBI:15378"/>
        <dbReference type="ChEBI" id="CHEBI:17319"/>
        <dbReference type="ChEBI" id="CHEBI:17499"/>
        <dbReference type="ChEBI" id="CHEBI:29917"/>
        <dbReference type="ChEBI" id="CHEBI:57844"/>
        <dbReference type="ChEBI" id="CHEBI:57856"/>
        <dbReference type="ChEBI" id="CHEBI:59789"/>
        <dbReference type="ChEBI" id="CHEBI:64428"/>
        <dbReference type="ChEBI" id="CHEBI:74415"/>
        <dbReference type="ChEBI" id="CHEBI:74417"/>
        <dbReference type="EC" id="2.8.4.3"/>
    </reaction>
</comment>
<feature type="binding site" evidence="11">
    <location>
        <position position="203"/>
    </location>
    <ligand>
        <name>[4Fe-4S] cluster</name>
        <dbReference type="ChEBI" id="CHEBI:49883"/>
        <label>2</label>
        <note>4Fe-4S-S-AdoMet</note>
    </ligand>
</feature>
<keyword evidence="4 11" id="KW-0808">Transferase</keyword>
<keyword evidence="9 11" id="KW-0411">Iron-sulfur</keyword>
<dbReference type="InterPro" id="IPR038135">
    <property type="entry name" value="Methylthiotransferase_N_sf"/>
</dbReference>
<reference evidence="15" key="1">
    <citation type="submission" date="2020-10" db="EMBL/GenBank/DDBJ databases">
        <authorList>
            <person name="Gilroy R."/>
        </authorList>
    </citation>
    <scope>NUCLEOTIDE SEQUENCE</scope>
    <source>
        <strain evidence="15">CHK197-8231</strain>
    </source>
</reference>
<dbReference type="Gene3D" id="3.40.50.12160">
    <property type="entry name" value="Methylthiotransferase, N-terminal domain"/>
    <property type="match status" value="1"/>
</dbReference>
<dbReference type="Gene3D" id="3.80.30.20">
    <property type="entry name" value="tm_1862 like domain"/>
    <property type="match status" value="1"/>
</dbReference>
<evidence type="ECO:0000256" key="10">
    <source>
        <dbReference type="ARBA" id="ARBA00033765"/>
    </source>
</evidence>
<feature type="domain" description="TRAM" evidence="12">
    <location>
        <begin position="414"/>
        <end position="477"/>
    </location>
</feature>
<dbReference type="Proteomes" id="UP000824087">
    <property type="component" value="Unassembled WGS sequence"/>
</dbReference>
<accession>A0A9D1HW89</accession>
<feature type="binding site" evidence="11">
    <location>
        <position position="200"/>
    </location>
    <ligand>
        <name>[4Fe-4S] cluster</name>
        <dbReference type="ChEBI" id="CHEBI:49883"/>
        <label>2</label>
        <note>4Fe-4S-S-AdoMet</note>
    </ligand>
</feature>
<dbReference type="CDD" id="cd01335">
    <property type="entry name" value="Radical_SAM"/>
    <property type="match status" value="1"/>
</dbReference>
<dbReference type="GO" id="GO:0005829">
    <property type="term" value="C:cytosol"/>
    <property type="evidence" value="ECO:0007669"/>
    <property type="project" value="TreeGrafter"/>
</dbReference>
<feature type="domain" description="Radical SAM core" evidence="14">
    <location>
        <begin position="182"/>
        <end position="412"/>
    </location>
</feature>
<dbReference type="InterPro" id="IPR006463">
    <property type="entry name" value="MiaB_methiolase"/>
</dbReference>
<dbReference type="NCBIfam" id="TIGR00089">
    <property type="entry name" value="MiaB/RimO family radical SAM methylthiotransferase"/>
    <property type="match status" value="1"/>
</dbReference>
<keyword evidence="7 11" id="KW-0479">Metal-binding</keyword>
<protein>
    <recommendedName>
        <fullName evidence="10 11">tRNA-2-methylthio-N(6)-dimethylallyladenosine synthase</fullName>
        <ecNumber evidence="10 11">2.8.4.3</ecNumber>
    </recommendedName>
    <alternativeName>
        <fullName evidence="11">(Dimethylallyl)adenosine tRNA methylthiotransferase MiaB</fullName>
    </alternativeName>
    <alternativeName>
        <fullName evidence="11">tRNA-i(6)A37 methylthiotransferase</fullName>
    </alternativeName>
</protein>
<dbReference type="EMBL" id="DVML01000036">
    <property type="protein sequence ID" value="HIU23187.1"/>
    <property type="molecule type" value="Genomic_DNA"/>
</dbReference>
<evidence type="ECO:0000256" key="11">
    <source>
        <dbReference type="HAMAP-Rule" id="MF_01864"/>
    </source>
</evidence>
<dbReference type="InterPro" id="IPR006638">
    <property type="entry name" value="Elp3/MiaA/NifB-like_rSAM"/>
</dbReference>
<dbReference type="GO" id="GO:0035597">
    <property type="term" value="F:tRNA-2-methylthio-N(6)-dimethylallyladenosine(37) synthase activity"/>
    <property type="evidence" value="ECO:0007669"/>
    <property type="project" value="UniProtKB-EC"/>
</dbReference>
<evidence type="ECO:0000256" key="1">
    <source>
        <dbReference type="ARBA" id="ARBA00003234"/>
    </source>
</evidence>
<dbReference type="InterPro" id="IPR020612">
    <property type="entry name" value="Methylthiotransferase_CS"/>
</dbReference>
<keyword evidence="2 11" id="KW-0004">4Fe-4S</keyword>
<keyword evidence="6 11" id="KW-0819">tRNA processing</keyword>
<comment type="cofactor">
    <cofactor evidence="11">
        <name>[4Fe-4S] cluster</name>
        <dbReference type="ChEBI" id="CHEBI:49883"/>
    </cofactor>
    <text evidence="11">Binds 2 [4Fe-4S] clusters. One cluster is coordinated with 3 cysteines and an exchangeable S-adenosyl-L-methionine.</text>
</comment>
<dbReference type="InterPro" id="IPR058240">
    <property type="entry name" value="rSAM_sf"/>
</dbReference>
<evidence type="ECO:0000256" key="5">
    <source>
        <dbReference type="ARBA" id="ARBA00022691"/>
    </source>
</evidence>
<dbReference type="InterPro" id="IPR002792">
    <property type="entry name" value="TRAM_dom"/>
</dbReference>
<dbReference type="EC" id="2.8.4.3" evidence="10 11"/>
<dbReference type="InterPro" id="IPR023404">
    <property type="entry name" value="rSAM_horseshoe"/>
</dbReference>
<name>A0A9D1HW89_9BACT</name>
<comment type="similarity">
    <text evidence="11">Belongs to the methylthiotransferase family. MiaB subfamily.</text>
</comment>
<comment type="subcellular location">
    <subcellularLocation>
        <location evidence="11">Cytoplasm</location>
    </subcellularLocation>
</comment>
<evidence type="ECO:0000256" key="3">
    <source>
        <dbReference type="ARBA" id="ARBA00022490"/>
    </source>
</evidence>
<dbReference type="FunFam" id="3.80.30.20:FF:000001">
    <property type="entry name" value="tRNA-2-methylthio-N(6)-dimethylallyladenosine synthase 2"/>
    <property type="match status" value="1"/>
</dbReference>
<feature type="domain" description="MTTase N-terminal" evidence="13">
    <location>
        <begin position="41"/>
        <end position="159"/>
    </location>
</feature>
<gene>
    <name evidence="11 15" type="primary">miaB</name>
    <name evidence="15" type="ORF">IAD49_06365</name>
</gene>
<evidence type="ECO:0000313" key="16">
    <source>
        <dbReference type="Proteomes" id="UP000824087"/>
    </source>
</evidence>
<dbReference type="GO" id="GO:0051539">
    <property type="term" value="F:4 iron, 4 sulfur cluster binding"/>
    <property type="evidence" value="ECO:0007669"/>
    <property type="project" value="UniProtKB-UniRule"/>
</dbReference>
<dbReference type="AlphaFoldDB" id="A0A9D1HW89"/>
<feature type="binding site" evidence="11">
    <location>
        <position position="120"/>
    </location>
    <ligand>
        <name>[4Fe-4S] cluster</name>
        <dbReference type="ChEBI" id="CHEBI:49883"/>
        <label>1</label>
    </ligand>
</feature>
<dbReference type="SMART" id="SM00729">
    <property type="entry name" value="Elp3"/>
    <property type="match status" value="1"/>
</dbReference>
<feature type="binding site" evidence="11">
    <location>
        <position position="50"/>
    </location>
    <ligand>
        <name>[4Fe-4S] cluster</name>
        <dbReference type="ChEBI" id="CHEBI:49883"/>
        <label>1</label>
    </ligand>
</feature>
<comment type="function">
    <text evidence="1 11">Catalyzes the methylthiolation of N6-(dimethylallyl)adenosine (i(6)A), leading to the formation of 2-methylthio-N6-(dimethylallyl)adenosine (ms(2)i(6)A) at position 37 in tRNAs that read codons beginning with uridine.</text>
</comment>
<dbReference type="PROSITE" id="PS51449">
    <property type="entry name" value="MTTASE_N"/>
    <property type="match status" value="1"/>
</dbReference>
<evidence type="ECO:0000256" key="4">
    <source>
        <dbReference type="ARBA" id="ARBA00022679"/>
    </source>
</evidence>
<keyword evidence="3 11" id="KW-0963">Cytoplasm</keyword>
<proteinExistence type="inferred from homology"/>
<evidence type="ECO:0000259" key="14">
    <source>
        <dbReference type="PROSITE" id="PS51918"/>
    </source>
</evidence>
<keyword evidence="8 11" id="KW-0408">Iron</keyword>
<feature type="binding site" evidence="11">
    <location>
        <position position="196"/>
    </location>
    <ligand>
        <name>[4Fe-4S] cluster</name>
        <dbReference type="ChEBI" id="CHEBI:49883"/>
        <label>2</label>
        <note>4Fe-4S-S-AdoMet</note>
    </ligand>
</feature>
<dbReference type="SFLD" id="SFLDS00029">
    <property type="entry name" value="Radical_SAM"/>
    <property type="match status" value="1"/>
</dbReference>
<dbReference type="HAMAP" id="MF_01864">
    <property type="entry name" value="tRNA_metthiotr_MiaB"/>
    <property type="match status" value="1"/>
</dbReference>
<evidence type="ECO:0000259" key="13">
    <source>
        <dbReference type="PROSITE" id="PS51449"/>
    </source>
</evidence>
<dbReference type="SFLD" id="SFLDG01061">
    <property type="entry name" value="methylthiotransferase"/>
    <property type="match status" value="1"/>
</dbReference>
<dbReference type="Pfam" id="PF04055">
    <property type="entry name" value="Radical_SAM"/>
    <property type="match status" value="1"/>
</dbReference>
<dbReference type="PROSITE" id="PS51918">
    <property type="entry name" value="RADICAL_SAM"/>
    <property type="match status" value="1"/>
</dbReference>
<comment type="caution">
    <text evidence="15">The sequence shown here is derived from an EMBL/GenBank/DDBJ whole genome shotgun (WGS) entry which is preliminary data.</text>
</comment>
<dbReference type="InterPro" id="IPR005839">
    <property type="entry name" value="Methylthiotransferase"/>
</dbReference>
<dbReference type="InterPro" id="IPR013848">
    <property type="entry name" value="Methylthiotransferase_N"/>
</dbReference>
<dbReference type="PROSITE" id="PS01278">
    <property type="entry name" value="MTTASE_RADICAL"/>
    <property type="match status" value="1"/>
</dbReference>
<sequence>MGDNMKLPNLKEAQKRTKQEVLVKTNEYIVEKHLQHFGQGKKYFIKTYGCQMNEHDTENIKAILEDMSYEETDRMEDADLILLNTCAIRENAHNKVFGMIGRIKHLKEEKPDLVAGICGCMAQEEVVVDEILKKYRFLDLVFGTHNIHKLPTILEHAFQNPKTEVDVLSMEGDIIENVPVKRDNKYKAWVNIMYGCDKFCTYCIVPYTRGKQRSRKPEYILSEVKELVKDGYQEVTLLGQNVNAYGKDLEMDYGMEQLLEDVAKTGIARVRFVTSHPWDFTDGMIDVISKYDNIMPYIHLPLQSGSNRILKLMGRRYTKESYLELYHKLKKAMPYSSITTDIIVGFPGETEEDFQDTLDVYEECKYDSAFTFIFSPRVGTPACRMQDDVSLEVKNERLHRLNEVVNRYSKIANDHYLGKVVPVLLEGHSENNHDMLMGYTDTMKLVNVKGDPKDIGTIQNVKITDVKTWSMDGEVVK</sequence>
<reference evidence="15" key="2">
    <citation type="journal article" date="2021" name="PeerJ">
        <title>Extensive microbial diversity within the chicken gut microbiome revealed by metagenomics and culture.</title>
        <authorList>
            <person name="Gilroy R."/>
            <person name="Ravi A."/>
            <person name="Getino M."/>
            <person name="Pursley I."/>
            <person name="Horton D.L."/>
            <person name="Alikhan N.F."/>
            <person name="Baker D."/>
            <person name="Gharbi K."/>
            <person name="Hall N."/>
            <person name="Watson M."/>
            <person name="Adriaenssens E.M."/>
            <person name="Foster-Nyarko E."/>
            <person name="Jarju S."/>
            <person name="Secka A."/>
            <person name="Antonio M."/>
            <person name="Oren A."/>
            <person name="Chaudhuri R.R."/>
            <person name="La Ragione R."/>
            <person name="Hildebrand F."/>
            <person name="Pallen M.J."/>
        </authorList>
    </citation>
    <scope>NUCLEOTIDE SEQUENCE</scope>
    <source>
        <strain evidence="15">CHK197-8231</strain>
    </source>
</reference>